<dbReference type="InterPro" id="IPR006076">
    <property type="entry name" value="FAD-dep_OxRdtase"/>
</dbReference>
<dbReference type="PANTHER" id="PTHR13847">
    <property type="entry name" value="SARCOSINE DEHYDROGENASE-RELATED"/>
    <property type="match status" value="1"/>
</dbReference>
<sequence>MSEFPQKAQIVVIGAGIVGNGLVYHLAKHGWKDVVLLDTGPLPNPGGSTGHASNFIFPVDHSKEMTLLTQDSVRQYKELGVFTESGGIEVARTEERMEELRRRMASAKAWGIESSLLTPDEVAELVPFVDTSIIIGGFYTPSVGVVDSLRAGTLMREYAIEQGALQLFPNTEVLDMVVENGRITGVSTSRGHIDTEYAMIACGVWSPRIAEMAGATIPLTPAVHQMISVGPIALLEKTSSEIEYPIVRDMDTFCYERQNGNDMEVGSYAHRPILMDANDIPSIEESAMSPTELPFTEDDFDPQLEQAYELMPELLGDEKAGIRHAINGLLSLTPDGGPLIGETIEVKNLWSVAAIWIKEAPGFARATVEWFTHGASEIDIHASDISRFYGYGRTKHHINARTSEAFNKTYGIIHPREQWASNRNVRVSPFYIREVELGAEFFETAGWERPQWYNSNANLLDEYKDRVNTRPHEWDARWWSPIINAEHLAMRERVAMVDLTPFALFDVEGPGVLPYIEKMAVNKMDVAVGRGVYTPILNAHGGFKADLTIVRLAKDKFRIITGGGDGARDKKWFMDNLP</sequence>
<dbReference type="InterPro" id="IPR027266">
    <property type="entry name" value="TrmE/GcvT-like"/>
</dbReference>
<dbReference type="Pfam" id="PF01266">
    <property type="entry name" value="DAO"/>
    <property type="match status" value="1"/>
</dbReference>
<dbReference type="Gene3D" id="3.30.70.1400">
    <property type="entry name" value="Aminomethyltransferase beta-barrel domains"/>
    <property type="match status" value="1"/>
</dbReference>
<dbReference type="Gene3D" id="3.30.1360.120">
    <property type="entry name" value="Probable tRNA modification gtpase trme, domain 1"/>
    <property type="match status" value="1"/>
</dbReference>
<dbReference type="SUPFAM" id="SSF103025">
    <property type="entry name" value="Folate-binding domain"/>
    <property type="match status" value="1"/>
</dbReference>
<organism evidence="4">
    <name type="scientific">hydrothermal vent metagenome</name>
    <dbReference type="NCBI Taxonomy" id="652676"/>
    <lineage>
        <taxon>unclassified sequences</taxon>
        <taxon>metagenomes</taxon>
        <taxon>ecological metagenomes</taxon>
    </lineage>
</organism>
<feature type="domain" description="FAD dependent oxidoreductase" evidence="1">
    <location>
        <begin position="10"/>
        <end position="370"/>
    </location>
</feature>
<feature type="domain" description="GCVT N-terminal" evidence="2">
    <location>
        <begin position="432"/>
        <end position="577"/>
    </location>
</feature>
<evidence type="ECO:0000259" key="2">
    <source>
        <dbReference type="Pfam" id="PF01571"/>
    </source>
</evidence>
<dbReference type="InterPro" id="IPR032503">
    <property type="entry name" value="FAO_M"/>
</dbReference>
<feature type="domain" description="FAD dependent oxidoreductase central" evidence="3">
    <location>
        <begin position="373"/>
        <end position="428"/>
    </location>
</feature>
<dbReference type="Pfam" id="PF16350">
    <property type="entry name" value="FAO_M"/>
    <property type="match status" value="1"/>
</dbReference>
<accession>A0A3B0WE44</accession>
<dbReference type="SUPFAM" id="SSF54373">
    <property type="entry name" value="FAD-linked reductases, C-terminal domain"/>
    <property type="match status" value="1"/>
</dbReference>
<evidence type="ECO:0000259" key="3">
    <source>
        <dbReference type="Pfam" id="PF16350"/>
    </source>
</evidence>
<dbReference type="Gene3D" id="3.50.50.60">
    <property type="entry name" value="FAD/NAD(P)-binding domain"/>
    <property type="match status" value="1"/>
</dbReference>
<name>A0A3B0WE44_9ZZZZ</name>
<dbReference type="Pfam" id="PF01571">
    <property type="entry name" value="GCV_T"/>
    <property type="match status" value="1"/>
</dbReference>
<proteinExistence type="predicted"/>
<dbReference type="PANTHER" id="PTHR13847:SF193">
    <property type="entry name" value="PYRUVATE DEHYDROGENASE PHOSPHATASE REGULATORY SUBUNIT, MITOCHONDRIAL"/>
    <property type="match status" value="1"/>
</dbReference>
<dbReference type="Gene3D" id="3.30.9.10">
    <property type="entry name" value="D-Amino Acid Oxidase, subunit A, domain 2"/>
    <property type="match status" value="1"/>
</dbReference>
<evidence type="ECO:0000259" key="1">
    <source>
        <dbReference type="Pfam" id="PF01266"/>
    </source>
</evidence>
<dbReference type="SUPFAM" id="SSF51905">
    <property type="entry name" value="FAD/NAD(P)-binding domain"/>
    <property type="match status" value="1"/>
</dbReference>
<dbReference type="InterPro" id="IPR006222">
    <property type="entry name" value="GCVT_N"/>
</dbReference>
<dbReference type="AlphaFoldDB" id="A0A3B0WE44"/>
<protein>
    <submittedName>
        <fullName evidence="4">Dimethylglycine oxidase</fullName>
    </submittedName>
</protein>
<gene>
    <name evidence="4" type="ORF">MNBD_CHLOROFLEXI01-2735</name>
</gene>
<dbReference type="InterPro" id="IPR036188">
    <property type="entry name" value="FAD/NAD-bd_sf"/>
</dbReference>
<evidence type="ECO:0000313" key="4">
    <source>
        <dbReference type="EMBL" id="VAW42856.1"/>
    </source>
</evidence>
<dbReference type="EMBL" id="UOEU01000973">
    <property type="protein sequence ID" value="VAW42856.1"/>
    <property type="molecule type" value="Genomic_DNA"/>
</dbReference>
<reference evidence="4" key="1">
    <citation type="submission" date="2018-06" db="EMBL/GenBank/DDBJ databases">
        <authorList>
            <person name="Zhirakovskaya E."/>
        </authorList>
    </citation>
    <scope>NUCLEOTIDE SEQUENCE</scope>
</reference>
<feature type="non-terminal residue" evidence="4">
    <location>
        <position position="578"/>
    </location>
</feature>
<dbReference type="GO" id="GO:0005739">
    <property type="term" value="C:mitochondrion"/>
    <property type="evidence" value="ECO:0007669"/>
    <property type="project" value="TreeGrafter"/>
</dbReference>